<reference evidence="1" key="1">
    <citation type="submission" date="2021-10" db="EMBL/GenBank/DDBJ databases">
        <title>Tropical sea cucumber genome reveals ecological adaptation and Cuvierian tubules defense mechanism.</title>
        <authorList>
            <person name="Chen T."/>
        </authorList>
    </citation>
    <scope>NUCLEOTIDE SEQUENCE</scope>
    <source>
        <strain evidence="1">Nanhai2018</strain>
        <tissue evidence="1">Muscle</tissue>
    </source>
</reference>
<sequence>MMSSETAGLKMYTKFKTHDFSSSQCKSKLTGLRRQNRFPLKIKGKAKSKC</sequence>
<organism evidence="1 2">
    <name type="scientific">Holothuria leucospilota</name>
    <name type="common">Black long sea cucumber</name>
    <name type="synonym">Mertensiothuria leucospilota</name>
    <dbReference type="NCBI Taxonomy" id="206669"/>
    <lineage>
        <taxon>Eukaryota</taxon>
        <taxon>Metazoa</taxon>
        <taxon>Echinodermata</taxon>
        <taxon>Eleutherozoa</taxon>
        <taxon>Echinozoa</taxon>
        <taxon>Holothuroidea</taxon>
        <taxon>Aspidochirotacea</taxon>
        <taxon>Aspidochirotida</taxon>
        <taxon>Holothuriidae</taxon>
        <taxon>Holothuria</taxon>
    </lineage>
</organism>
<dbReference type="Proteomes" id="UP001152320">
    <property type="component" value="Chromosome 3"/>
</dbReference>
<dbReference type="AlphaFoldDB" id="A0A9Q1CHD0"/>
<protein>
    <submittedName>
        <fullName evidence="1">Uncharacterized protein</fullName>
    </submittedName>
</protein>
<evidence type="ECO:0000313" key="2">
    <source>
        <dbReference type="Proteomes" id="UP001152320"/>
    </source>
</evidence>
<accession>A0A9Q1CHD0</accession>
<evidence type="ECO:0000313" key="1">
    <source>
        <dbReference type="EMBL" id="KAJ8045326.1"/>
    </source>
</evidence>
<gene>
    <name evidence="1" type="ORF">HOLleu_08315</name>
</gene>
<proteinExistence type="predicted"/>
<comment type="caution">
    <text evidence="1">The sequence shown here is derived from an EMBL/GenBank/DDBJ whole genome shotgun (WGS) entry which is preliminary data.</text>
</comment>
<dbReference type="EMBL" id="JAIZAY010000003">
    <property type="protein sequence ID" value="KAJ8045326.1"/>
    <property type="molecule type" value="Genomic_DNA"/>
</dbReference>
<keyword evidence="2" id="KW-1185">Reference proteome</keyword>
<name>A0A9Q1CHD0_HOLLE</name>